<dbReference type="CDD" id="cd00093">
    <property type="entry name" value="HTH_XRE"/>
    <property type="match status" value="1"/>
</dbReference>
<dbReference type="AlphaFoldDB" id="A0A2X0J717"/>
<dbReference type="InterPro" id="IPR001387">
    <property type="entry name" value="Cro/C1-type_HTH"/>
</dbReference>
<organism evidence="3 4">
    <name type="scientific">Streptacidiphilus pinicola</name>
    <dbReference type="NCBI Taxonomy" id="2219663"/>
    <lineage>
        <taxon>Bacteria</taxon>
        <taxon>Bacillati</taxon>
        <taxon>Actinomycetota</taxon>
        <taxon>Actinomycetes</taxon>
        <taxon>Kitasatosporales</taxon>
        <taxon>Streptomycetaceae</taxon>
        <taxon>Streptacidiphilus</taxon>
    </lineage>
</organism>
<dbReference type="Pfam" id="PF17765">
    <property type="entry name" value="MLTR_LBD"/>
    <property type="match status" value="1"/>
</dbReference>
<feature type="domain" description="MmyB-like transcription regulator ligand binding" evidence="2">
    <location>
        <begin position="95"/>
        <end position="257"/>
    </location>
</feature>
<accession>A0A2X0J717</accession>
<dbReference type="Gene3D" id="1.10.260.40">
    <property type="entry name" value="lambda repressor-like DNA-binding domains"/>
    <property type="match status" value="1"/>
</dbReference>
<gene>
    <name evidence="3" type="ORF">DN069_08565</name>
</gene>
<dbReference type="PANTHER" id="PTHR35010:SF3">
    <property type="entry name" value="BLL4873 PROTEIN"/>
    <property type="match status" value="1"/>
</dbReference>
<dbReference type="Proteomes" id="UP000248889">
    <property type="component" value="Unassembled WGS sequence"/>
</dbReference>
<protein>
    <submittedName>
        <fullName evidence="3">XRE family transcriptional regulator</fullName>
    </submittedName>
</protein>
<keyword evidence="4" id="KW-1185">Reference proteome</keyword>
<dbReference type="EMBL" id="QKYN01000034">
    <property type="protein sequence ID" value="RAG86056.1"/>
    <property type="molecule type" value="Genomic_DNA"/>
</dbReference>
<sequence>MSRRARVSPGDAGLPDGGARRRTPGLRREEVAVLAGVGVSWYQWLEQGRDITVSGQVLDSVSRVLKLDEPERRHLYVLAGLNPPLLAVPPVQAPVSESIQRLIDSWMPLPANVIDRYWNNVAYNTAATAVFDFDERCSNCLFSFFHNTLYRDRHVGWDHDASLVVAEYRAAAAEFPGDEGFAAIVDELSATSELFAELWARGDVRPPGTRPKHVEHPLVGELRFESTQLRIPDRPDLTVVLHNAAPGTDTMRKLEWLASPEGRRSTFRPIAG</sequence>
<evidence type="ECO:0000313" key="4">
    <source>
        <dbReference type="Proteomes" id="UP000248889"/>
    </source>
</evidence>
<dbReference type="GO" id="GO:0003677">
    <property type="term" value="F:DNA binding"/>
    <property type="evidence" value="ECO:0007669"/>
    <property type="project" value="InterPro"/>
</dbReference>
<dbReference type="InterPro" id="IPR010982">
    <property type="entry name" value="Lambda_DNA-bd_dom_sf"/>
</dbReference>
<proteinExistence type="predicted"/>
<evidence type="ECO:0000256" key="1">
    <source>
        <dbReference type="SAM" id="MobiDB-lite"/>
    </source>
</evidence>
<reference evidence="3 4" key="1">
    <citation type="submission" date="2018-06" db="EMBL/GenBank/DDBJ databases">
        <title>Streptacidiphilus pinicola sp. nov., isolated from pine grove soil.</title>
        <authorList>
            <person name="Roh S.G."/>
            <person name="Park S."/>
            <person name="Kim M.-K."/>
            <person name="Yun B.-R."/>
            <person name="Park J."/>
            <person name="Kim M.J."/>
            <person name="Kim Y.S."/>
            <person name="Kim S.B."/>
        </authorList>
    </citation>
    <scope>NUCLEOTIDE SEQUENCE [LARGE SCALE GENOMIC DNA]</scope>
    <source>
        <strain evidence="3 4">MMS16-CNU450</strain>
    </source>
</reference>
<evidence type="ECO:0000313" key="3">
    <source>
        <dbReference type="EMBL" id="RAG86056.1"/>
    </source>
</evidence>
<name>A0A2X0J717_9ACTN</name>
<dbReference type="InterPro" id="IPR041413">
    <property type="entry name" value="MLTR_LBD"/>
</dbReference>
<dbReference type="RefSeq" id="WP_111500253.1">
    <property type="nucleotide sequence ID" value="NZ_QKYN01000034.1"/>
</dbReference>
<dbReference type="OrthoDB" id="3542608at2"/>
<dbReference type="Pfam" id="PF13560">
    <property type="entry name" value="HTH_31"/>
    <property type="match status" value="1"/>
</dbReference>
<dbReference type="PANTHER" id="PTHR35010">
    <property type="entry name" value="BLL4672 PROTEIN-RELATED"/>
    <property type="match status" value="1"/>
</dbReference>
<feature type="region of interest" description="Disordered" evidence="1">
    <location>
        <begin position="1"/>
        <end position="23"/>
    </location>
</feature>
<dbReference type="Gene3D" id="3.30.450.180">
    <property type="match status" value="1"/>
</dbReference>
<evidence type="ECO:0000259" key="2">
    <source>
        <dbReference type="Pfam" id="PF17765"/>
    </source>
</evidence>
<comment type="caution">
    <text evidence="3">The sequence shown here is derived from an EMBL/GenBank/DDBJ whole genome shotgun (WGS) entry which is preliminary data.</text>
</comment>